<keyword evidence="9" id="KW-1185">Reference proteome</keyword>
<dbReference type="PROSITE" id="PS51093">
    <property type="entry name" value="PTS_EIIA_TYPE_1"/>
    <property type="match status" value="1"/>
</dbReference>
<dbReference type="Pfam" id="PF00358">
    <property type="entry name" value="PTS_EIIA_1"/>
    <property type="match status" value="1"/>
</dbReference>
<sequence>MLRKFFKKEALQIISPLKGDVRSLEEVPDPVFSERLMGEGVAIMPDGGNVCSPIDGTVILVAETKHAIGLRSKDGTEVLIHIGLETVSLQGRGFRMLVENGDPVSVGQELIEVDWEFIRDKAKSLITPIIITNSKEKKVQVKQVIENVVGKTVVMTVSNK</sequence>
<protein>
    <submittedName>
        <fullName evidence="8">PTS system glucose-specific IIA component</fullName>
    </submittedName>
</protein>
<keyword evidence="4" id="KW-0808">Transferase</keyword>
<reference evidence="8 9" key="1">
    <citation type="submission" date="2021-03" db="EMBL/GenBank/DDBJ databases">
        <title>Genomic Encyclopedia of Type Strains, Phase IV (KMG-IV): sequencing the most valuable type-strain genomes for metagenomic binning, comparative biology and taxonomic classification.</title>
        <authorList>
            <person name="Goeker M."/>
        </authorList>
    </citation>
    <scope>NUCLEOTIDE SEQUENCE [LARGE SCALE GENOMIC DNA]</scope>
    <source>
        <strain evidence="8 9">DSM 26675</strain>
    </source>
</reference>
<dbReference type="InterPro" id="IPR001127">
    <property type="entry name" value="PTS_EIIA_1_perm"/>
</dbReference>
<evidence type="ECO:0000313" key="8">
    <source>
        <dbReference type="EMBL" id="MBP2242155.1"/>
    </source>
</evidence>
<evidence type="ECO:0000256" key="6">
    <source>
        <dbReference type="ARBA" id="ARBA00022777"/>
    </source>
</evidence>
<name>A0ABS4RGY6_9BACI</name>
<organism evidence="8 9">
    <name type="scientific">Cytobacillus eiseniae</name>
    <dbReference type="NCBI Taxonomy" id="762947"/>
    <lineage>
        <taxon>Bacteria</taxon>
        <taxon>Bacillati</taxon>
        <taxon>Bacillota</taxon>
        <taxon>Bacilli</taxon>
        <taxon>Bacillales</taxon>
        <taxon>Bacillaceae</taxon>
        <taxon>Cytobacillus</taxon>
    </lineage>
</organism>
<dbReference type="NCBIfam" id="TIGR00830">
    <property type="entry name" value="PTBA"/>
    <property type="match status" value="1"/>
</dbReference>
<accession>A0ABS4RGY6</accession>
<keyword evidence="3" id="KW-0762">Sugar transport</keyword>
<dbReference type="RefSeq" id="WP_066392366.1">
    <property type="nucleotide sequence ID" value="NZ_JAGIKZ010000016.1"/>
</dbReference>
<keyword evidence="2" id="KW-0813">Transport</keyword>
<comment type="subcellular location">
    <subcellularLocation>
        <location evidence="1">Cytoplasm</location>
    </subcellularLocation>
</comment>
<proteinExistence type="predicted"/>
<dbReference type="PANTHER" id="PTHR45008:SF1">
    <property type="entry name" value="PTS SYSTEM GLUCOSE-SPECIFIC EIIA COMPONENT"/>
    <property type="match status" value="1"/>
</dbReference>
<dbReference type="EMBL" id="JAGIKZ010000016">
    <property type="protein sequence ID" value="MBP2242155.1"/>
    <property type="molecule type" value="Genomic_DNA"/>
</dbReference>
<dbReference type="PROSITE" id="PS00371">
    <property type="entry name" value="PTS_EIIA_TYPE_1_HIS"/>
    <property type="match status" value="1"/>
</dbReference>
<dbReference type="InterPro" id="IPR011055">
    <property type="entry name" value="Dup_hybrid_motif"/>
</dbReference>
<feature type="domain" description="PTS EIIA type-1" evidence="7">
    <location>
        <begin position="29"/>
        <end position="133"/>
    </location>
</feature>
<gene>
    <name evidence="8" type="ORF">J2Z40_002728</name>
</gene>
<dbReference type="SUPFAM" id="SSF51261">
    <property type="entry name" value="Duplicated hybrid motif"/>
    <property type="match status" value="1"/>
</dbReference>
<evidence type="ECO:0000256" key="4">
    <source>
        <dbReference type="ARBA" id="ARBA00022679"/>
    </source>
</evidence>
<dbReference type="PANTHER" id="PTHR45008">
    <property type="entry name" value="PTS SYSTEM GLUCOSE-SPECIFIC EIIA COMPONENT"/>
    <property type="match status" value="1"/>
</dbReference>
<dbReference type="Proteomes" id="UP001519293">
    <property type="component" value="Unassembled WGS sequence"/>
</dbReference>
<keyword evidence="6" id="KW-0418">Kinase</keyword>
<keyword evidence="5" id="KW-0598">Phosphotransferase system</keyword>
<dbReference type="Gene3D" id="2.70.70.10">
    <property type="entry name" value="Glucose Permease (Domain IIA)"/>
    <property type="match status" value="1"/>
</dbReference>
<evidence type="ECO:0000256" key="1">
    <source>
        <dbReference type="ARBA" id="ARBA00004496"/>
    </source>
</evidence>
<evidence type="ECO:0000259" key="7">
    <source>
        <dbReference type="PROSITE" id="PS51093"/>
    </source>
</evidence>
<evidence type="ECO:0000313" key="9">
    <source>
        <dbReference type="Proteomes" id="UP001519293"/>
    </source>
</evidence>
<evidence type="ECO:0000256" key="3">
    <source>
        <dbReference type="ARBA" id="ARBA00022597"/>
    </source>
</evidence>
<comment type="caution">
    <text evidence="8">The sequence shown here is derived from an EMBL/GenBank/DDBJ whole genome shotgun (WGS) entry which is preliminary data.</text>
</comment>
<evidence type="ECO:0000256" key="5">
    <source>
        <dbReference type="ARBA" id="ARBA00022683"/>
    </source>
</evidence>
<dbReference type="InterPro" id="IPR050890">
    <property type="entry name" value="PTS_EIIA_component"/>
</dbReference>
<evidence type="ECO:0000256" key="2">
    <source>
        <dbReference type="ARBA" id="ARBA00022448"/>
    </source>
</evidence>